<gene>
    <name evidence="3" type="ORF">CWI38_0211p0030</name>
</gene>
<keyword evidence="4" id="KW-1185">Reference proteome</keyword>
<dbReference type="VEuPathDB" id="MicrosporidiaDB:CWI38_0211p0030"/>
<evidence type="ECO:0000313" key="3">
    <source>
        <dbReference type="EMBL" id="TBU19450.1"/>
    </source>
</evidence>
<feature type="compositionally biased region" description="Low complexity" evidence="2">
    <location>
        <begin position="130"/>
        <end position="151"/>
    </location>
</feature>
<feature type="compositionally biased region" description="Basic and acidic residues" evidence="2">
    <location>
        <begin position="103"/>
        <end position="129"/>
    </location>
</feature>
<sequence length="623" mass="72368">MLENANGFIFTRCINENKKPTQNISTSSFTTTPPYQNTDESFLISTFTNKKTKTFPPTTTTLPSFYTQHNSKEKNKTTNIFLNPFTDIKKNKTKIKTNTNNKDNNRNKKDSNPFKDNNKDNIRNKKSKNDSNPFTDNKTNTNNKFNNQYNNRNKKFKKNSNPFTDKTKQNIINKYSNPFTDTTLLPTNSINKNLNNSNLNKTNPSSEIKPTFIFEFVNKKNIKNSKFKENSKDNKKVGKNIKDNKEIGNKNIKNNKDNKENKEIENKNIKNIKDNKEIENIKNIKDNKDNKNNKEIGNKNIKENKEIESKNIKDNKNNKEIGNKNIKDIKELSKEVRNKNIKNIKDNKEISKENNKELSKENNKELSKEVRNNKYYIINNTSNIPSNISNIPSSISNPSKFYERLDSDENRNEKILKILSWGTKYLNEKEGKNEYGDKLMGLFKGSVVFKENNSFLGNSCLILEEIENEMKEIENEMLKWKNIYEEVYIENVRYVDIKKDIMKGEKEGVNNKDGVWGVNNIDSVWGVNNKYAIEEGVNITTDNLHPLNTPNLTLDTCINSNSILYKNMKEKLDRLLLIKKVVFNILNNNKNIAEELLKSILSYVCVDKGVDILLLLRAFSRLQ</sequence>
<evidence type="ECO:0000256" key="2">
    <source>
        <dbReference type="SAM" id="MobiDB-lite"/>
    </source>
</evidence>
<feature type="region of interest" description="Disordered" evidence="2">
    <location>
        <begin position="91"/>
        <end position="169"/>
    </location>
</feature>
<name>A0A4Q9M194_9MICR</name>
<evidence type="ECO:0000256" key="1">
    <source>
        <dbReference type="SAM" id="Coils"/>
    </source>
</evidence>
<dbReference type="AlphaFoldDB" id="A0A4Q9M194"/>
<keyword evidence="1" id="KW-0175">Coiled coil</keyword>
<accession>A0A4Q9M194</accession>
<protein>
    <submittedName>
        <fullName evidence="3">Uncharacterized protein</fullName>
    </submittedName>
</protein>
<reference evidence="3 4" key="1">
    <citation type="submission" date="2017-12" db="EMBL/GenBank/DDBJ databases">
        <authorList>
            <person name="Pombert J.-F."/>
            <person name="Haag K.L."/>
            <person name="Ebert D."/>
        </authorList>
    </citation>
    <scope>NUCLEOTIDE SEQUENCE [LARGE SCALE GENOMIC DNA]</scope>
    <source>
        <strain evidence="3">IL-G-3</strain>
    </source>
</reference>
<evidence type="ECO:0000313" key="4">
    <source>
        <dbReference type="Proteomes" id="UP000292282"/>
    </source>
</evidence>
<feature type="region of interest" description="Disordered" evidence="2">
    <location>
        <begin position="227"/>
        <end position="263"/>
    </location>
</feature>
<proteinExistence type="predicted"/>
<dbReference type="Proteomes" id="UP000292282">
    <property type="component" value="Unassembled WGS sequence"/>
</dbReference>
<organism evidence="3 4">
    <name type="scientific">Hamiltosporidium tvaerminnensis</name>
    <dbReference type="NCBI Taxonomy" id="1176355"/>
    <lineage>
        <taxon>Eukaryota</taxon>
        <taxon>Fungi</taxon>
        <taxon>Fungi incertae sedis</taxon>
        <taxon>Microsporidia</taxon>
        <taxon>Dubosqiidae</taxon>
        <taxon>Hamiltosporidium</taxon>
    </lineage>
</organism>
<dbReference type="EMBL" id="PITK01000211">
    <property type="protein sequence ID" value="TBU19450.1"/>
    <property type="molecule type" value="Genomic_DNA"/>
</dbReference>
<feature type="coiled-coil region" evidence="1">
    <location>
        <begin position="456"/>
        <end position="490"/>
    </location>
</feature>
<comment type="caution">
    <text evidence="3">The sequence shown here is derived from an EMBL/GenBank/DDBJ whole genome shotgun (WGS) entry which is preliminary data.</text>
</comment>